<reference evidence="6" key="1">
    <citation type="journal article" date="2019" name="Int. J. Syst. Evol. Microbiol.">
        <title>The Global Catalogue of Microorganisms (GCM) 10K type strain sequencing project: providing services to taxonomists for standard genome sequencing and annotation.</title>
        <authorList>
            <consortium name="The Broad Institute Genomics Platform"/>
            <consortium name="The Broad Institute Genome Sequencing Center for Infectious Disease"/>
            <person name="Wu L."/>
            <person name="Ma J."/>
        </authorList>
    </citation>
    <scope>NUCLEOTIDE SEQUENCE [LARGE SCALE GENOMIC DNA]</scope>
    <source>
        <strain evidence="6">JCM 17440</strain>
    </source>
</reference>
<keyword evidence="1" id="KW-0479">Metal-binding</keyword>
<keyword evidence="6" id="KW-1185">Reference proteome</keyword>
<organism evidence="5 6">
    <name type="scientific">Actinomadura meridiana</name>
    <dbReference type="NCBI Taxonomy" id="559626"/>
    <lineage>
        <taxon>Bacteria</taxon>
        <taxon>Bacillati</taxon>
        <taxon>Actinomycetota</taxon>
        <taxon>Actinomycetes</taxon>
        <taxon>Streptosporangiales</taxon>
        <taxon>Thermomonosporaceae</taxon>
        <taxon>Actinomadura</taxon>
    </lineage>
</organism>
<evidence type="ECO:0000313" key="5">
    <source>
        <dbReference type="EMBL" id="GAA4226388.1"/>
    </source>
</evidence>
<dbReference type="Proteomes" id="UP001501710">
    <property type="component" value="Unassembled WGS sequence"/>
</dbReference>
<evidence type="ECO:0000313" key="6">
    <source>
        <dbReference type="Proteomes" id="UP001501710"/>
    </source>
</evidence>
<dbReference type="InterPro" id="IPR040086">
    <property type="entry name" value="MJ0683-like"/>
</dbReference>
<evidence type="ECO:0000256" key="3">
    <source>
        <dbReference type="ARBA" id="ARBA00023014"/>
    </source>
</evidence>
<protein>
    <submittedName>
        <fullName evidence="5">Uncharacterized protein</fullName>
    </submittedName>
</protein>
<evidence type="ECO:0000256" key="4">
    <source>
        <dbReference type="SAM" id="MobiDB-lite"/>
    </source>
</evidence>
<evidence type="ECO:0000256" key="2">
    <source>
        <dbReference type="ARBA" id="ARBA00023004"/>
    </source>
</evidence>
<sequence>MCATLNAAGIDCGVLMGPVIPYLSDSPAQLDAAVRAIAEAGATWVSPITLHLRPGAREWFLGWLRAHHPHLVVPYARLYGNGAYAPKEYQDGISQQVADLASRYGVADRAARRPTLARPTPEPPPEPPRQLSLL</sequence>
<feature type="region of interest" description="Disordered" evidence="4">
    <location>
        <begin position="109"/>
        <end position="134"/>
    </location>
</feature>
<comment type="caution">
    <text evidence="5">The sequence shown here is derived from an EMBL/GenBank/DDBJ whole genome shotgun (WGS) entry which is preliminary data.</text>
</comment>
<proteinExistence type="predicted"/>
<keyword evidence="3" id="KW-0411">Iron-sulfur</keyword>
<name>A0ABP8BUL9_9ACTN</name>
<gene>
    <name evidence="5" type="ORF">GCM10022254_11250</name>
</gene>
<dbReference type="PANTHER" id="PTHR43432">
    <property type="entry name" value="SLR0285 PROTEIN"/>
    <property type="match status" value="1"/>
</dbReference>
<keyword evidence="2" id="KW-0408">Iron</keyword>
<dbReference type="EMBL" id="BAABAS010000004">
    <property type="protein sequence ID" value="GAA4226388.1"/>
    <property type="molecule type" value="Genomic_DNA"/>
</dbReference>
<dbReference type="RefSeq" id="WP_344890825.1">
    <property type="nucleotide sequence ID" value="NZ_BAABAS010000004.1"/>
</dbReference>
<accession>A0ABP8BUL9</accession>
<evidence type="ECO:0000256" key="1">
    <source>
        <dbReference type="ARBA" id="ARBA00022723"/>
    </source>
</evidence>
<dbReference type="PANTHER" id="PTHR43432:SF3">
    <property type="entry name" value="SLR0285 PROTEIN"/>
    <property type="match status" value="1"/>
</dbReference>